<evidence type="ECO:0000313" key="4">
    <source>
        <dbReference type="Proteomes" id="UP001245285"/>
    </source>
</evidence>
<dbReference type="Proteomes" id="UP001245285">
    <property type="component" value="Unassembled WGS sequence"/>
</dbReference>
<feature type="domain" description="Heparinase II/III-like C-terminal" evidence="2">
    <location>
        <begin position="390"/>
        <end position="568"/>
    </location>
</feature>
<dbReference type="EMBL" id="JAVRHO010000026">
    <property type="protein sequence ID" value="MDT0648014.1"/>
    <property type="molecule type" value="Genomic_DNA"/>
</dbReference>
<comment type="subcellular location">
    <subcellularLocation>
        <location evidence="1">Cell envelope</location>
    </subcellularLocation>
</comment>
<accession>A0ABU3CNT4</accession>
<protein>
    <submittedName>
        <fullName evidence="3">Heparinase II/III family protein</fullName>
    </submittedName>
</protein>
<evidence type="ECO:0000256" key="1">
    <source>
        <dbReference type="ARBA" id="ARBA00004196"/>
    </source>
</evidence>
<dbReference type="InterPro" id="IPR008929">
    <property type="entry name" value="Chondroitin_lyas"/>
</dbReference>
<dbReference type="PANTHER" id="PTHR38045">
    <property type="entry name" value="CHROMOSOME 1, WHOLE GENOME SHOTGUN SEQUENCE"/>
    <property type="match status" value="1"/>
</dbReference>
<name>A0ABU3CNT4_9FLAO</name>
<evidence type="ECO:0000313" key="3">
    <source>
        <dbReference type="EMBL" id="MDT0648014.1"/>
    </source>
</evidence>
<dbReference type="Gene3D" id="2.70.98.70">
    <property type="match status" value="1"/>
</dbReference>
<dbReference type="InterPro" id="IPR012480">
    <property type="entry name" value="Hepar_II_III_C"/>
</dbReference>
<organism evidence="3 4">
    <name type="scientific">Autumnicola lenta</name>
    <dbReference type="NCBI Taxonomy" id="3075593"/>
    <lineage>
        <taxon>Bacteria</taxon>
        <taxon>Pseudomonadati</taxon>
        <taxon>Bacteroidota</taxon>
        <taxon>Flavobacteriia</taxon>
        <taxon>Flavobacteriales</taxon>
        <taxon>Flavobacteriaceae</taxon>
        <taxon>Autumnicola</taxon>
    </lineage>
</organism>
<sequence>MYKIKISAGIIFFFILNVCVAQKVNISGNSVSTSHPRLFISEDFKEQVKRKIENDSSLNFLHDQILTASDSMLLLEPLSREMTGRRLLSVSRKALKRCLYLAYAYQTTGEEQYLKRAEEEMLAISAFSDWNPSHFLDVAEMTAGMAIGYDWLYNGLSKSSRDTIKAAIIAKGIAPSFEPEYNDWLKVENNWNQVCNTGITMGALSILEDKPGLAEEVLERTVRSIEIPLEVYKPDGVYPEGPMYWGYGTSFNVMLYDLLLSVFGKDFGIVQDEFLQSVYYFMHATAPSGDYFNYSDSNTSRSIGTVQYWFANYLEDPGILKDERKFLEKYIQNSNVVSPTSSSQRLLPFAVIWAGSAEGAAISYQNSFFGKSEVPVAMYRSSWDDPDALYIGIKGGSPSANHGHMDVGSFVFEMNGVRWAYDLGSESYSSLEAAGLDIWKSHQESDRWKVFRYNNRSHNTLTIDGKDQNVKGHAEIENLHGELMAASMDLTELYKESIEFAERKFEVIDKDQIKITDSISNNSEGSTVRWSMLTKADPQISEDGILTLRQDNEEIELQILSPGRLNWQVFMRDPRPAEHDSPNPGMKVVGFEYRLQPQEQHNVTVLIKGK</sequence>
<dbReference type="Pfam" id="PF07940">
    <property type="entry name" value="Hepar_II_III_C"/>
    <property type="match status" value="1"/>
</dbReference>
<proteinExistence type="predicted"/>
<comment type="caution">
    <text evidence="3">The sequence shown here is derived from an EMBL/GenBank/DDBJ whole genome shotgun (WGS) entry which is preliminary data.</text>
</comment>
<dbReference type="SUPFAM" id="SSF48230">
    <property type="entry name" value="Chondroitin AC/alginate lyase"/>
    <property type="match status" value="1"/>
</dbReference>
<reference evidence="3 4" key="1">
    <citation type="submission" date="2023-09" db="EMBL/GenBank/DDBJ databases">
        <authorList>
            <person name="Rey-Velasco X."/>
        </authorList>
    </citation>
    <scope>NUCLEOTIDE SEQUENCE [LARGE SCALE GENOMIC DNA]</scope>
    <source>
        <strain evidence="3 4">F260</strain>
    </source>
</reference>
<keyword evidence="4" id="KW-1185">Reference proteome</keyword>
<dbReference type="PANTHER" id="PTHR38045:SF1">
    <property type="entry name" value="HEPARINASE II_III-LIKE PROTEIN"/>
    <property type="match status" value="1"/>
</dbReference>
<gene>
    <name evidence="3" type="ORF">RM545_15050</name>
</gene>
<dbReference type="Gene3D" id="1.50.10.100">
    <property type="entry name" value="Chondroitin AC/alginate lyase"/>
    <property type="match status" value="1"/>
</dbReference>
<evidence type="ECO:0000259" key="2">
    <source>
        <dbReference type="Pfam" id="PF07940"/>
    </source>
</evidence>
<dbReference type="RefSeq" id="WP_311496114.1">
    <property type="nucleotide sequence ID" value="NZ_JAVRHO010000026.1"/>
</dbReference>